<proteinExistence type="predicted"/>
<keyword evidence="1" id="KW-0812">Transmembrane</keyword>
<feature type="transmembrane region" description="Helical" evidence="1">
    <location>
        <begin position="12"/>
        <end position="29"/>
    </location>
</feature>
<evidence type="ECO:0000313" key="4">
    <source>
        <dbReference type="Proteomes" id="UP000216840"/>
    </source>
</evidence>
<protein>
    <recommendedName>
        <fullName evidence="2">DUF4468 domain-containing protein</fullName>
    </recommendedName>
</protein>
<reference evidence="3 4" key="1">
    <citation type="submission" date="2017-05" db="EMBL/GenBank/DDBJ databases">
        <title>The draft genome sequence of Idiomarina salinarum WNB302.</title>
        <authorList>
            <person name="Sun Y."/>
            <person name="Chen B."/>
            <person name="Du Z."/>
        </authorList>
    </citation>
    <scope>NUCLEOTIDE SEQUENCE [LARGE SCALE GENOMIC DNA]</scope>
    <source>
        <strain evidence="3 4">WNB302</strain>
    </source>
</reference>
<dbReference type="Gene3D" id="3.30.530.80">
    <property type="match status" value="1"/>
</dbReference>
<evidence type="ECO:0000313" key="3">
    <source>
        <dbReference type="EMBL" id="OZV66608.1"/>
    </source>
</evidence>
<dbReference type="InterPro" id="IPR027823">
    <property type="entry name" value="DUF4468"/>
</dbReference>
<sequence>MAISLETNRTMKYIIFYINLFLIVVVYGQDQFVIEENGLTPKFSITKIDNSTKTELYNKTLDWVNEHENSFSLSVDDTVEGEAIYLTSFKGNAVSLDKQFFNVKYDIRISFENEQFKFEPSEIKLKLNSKYDMGWKEFSLSNGDIYFKNGKVIRKYKRYIKDITAVLNEINNQLSAYLKKP</sequence>
<evidence type="ECO:0000256" key="1">
    <source>
        <dbReference type="SAM" id="Phobius"/>
    </source>
</evidence>
<keyword evidence="1" id="KW-1133">Transmembrane helix</keyword>
<dbReference type="Proteomes" id="UP000216840">
    <property type="component" value="Unassembled WGS sequence"/>
</dbReference>
<evidence type="ECO:0000259" key="2">
    <source>
        <dbReference type="Pfam" id="PF14730"/>
    </source>
</evidence>
<dbReference type="Pfam" id="PF14730">
    <property type="entry name" value="DUF4468"/>
    <property type="match status" value="1"/>
</dbReference>
<keyword evidence="1" id="KW-0472">Membrane</keyword>
<dbReference type="AlphaFoldDB" id="A0A265UMS9"/>
<comment type="caution">
    <text evidence="3">The sequence shown here is derived from an EMBL/GenBank/DDBJ whole genome shotgun (WGS) entry which is preliminary data.</text>
</comment>
<keyword evidence="4" id="KW-1185">Reference proteome</keyword>
<name>A0A265UMS9_9FLAO</name>
<gene>
    <name evidence="3" type="ORF">CA834_14040</name>
</gene>
<organism evidence="3 4">
    <name type="scientific">Winogradskyella aurantia</name>
    <dbReference type="NCBI Taxonomy" id="1915063"/>
    <lineage>
        <taxon>Bacteria</taxon>
        <taxon>Pseudomonadati</taxon>
        <taxon>Bacteroidota</taxon>
        <taxon>Flavobacteriia</taxon>
        <taxon>Flavobacteriales</taxon>
        <taxon>Flavobacteriaceae</taxon>
        <taxon>Winogradskyella</taxon>
    </lineage>
</organism>
<dbReference type="EMBL" id="NGJN01000009">
    <property type="protein sequence ID" value="OZV66608.1"/>
    <property type="molecule type" value="Genomic_DNA"/>
</dbReference>
<accession>A0A265UMS9</accession>
<feature type="domain" description="DUF4468" evidence="2">
    <location>
        <begin position="47"/>
        <end position="124"/>
    </location>
</feature>